<accession>A0AA41Z4N0</accession>
<reference evidence="2" key="1">
    <citation type="submission" date="2022-05" db="EMBL/GenBank/DDBJ databases">
        <authorList>
            <person name="Pankratov T."/>
        </authorList>
    </citation>
    <scope>NUCLEOTIDE SEQUENCE</scope>
    <source>
        <strain evidence="2">BP6-180914</strain>
    </source>
</reference>
<proteinExistence type="predicted"/>
<comment type="caution">
    <text evidence="2">The sequence shown here is derived from an EMBL/GenBank/DDBJ whole genome shotgun (WGS) entry which is preliminary data.</text>
</comment>
<keyword evidence="1" id="KW-1133">Transmembrane helix</keyword>
<feature type="transmembrane region" description="Helical" evidence="1">
    <location>
        <begin position="39"/>
        <end position="58"/>
    </location>
</feature>
<keyword evidence="3" id="KW-1185">Reference proteome</keyword>
<dbReference type="Pfam" id="PF11003">
    <property type="entry name" value="DUF2842"/>
    <property type="match status" value="1"/>
</dbReference>
<keyword evidence="1" id="KW-0472">Membrane</keyword>
<dbReference type="Proteomes" id="UP001165667">
    <property type="component" value="Unassembled WGS sequence"/>
</dbReference>
<dbReference type="AlphaFoldDB" id="A0AA41Z4N0"/>
<evidence type="ECO:0000313" key="2">
    <source>
        <dbReference type="EMBL" id="MCW6510403.1"/>
    </source>
</evidence>
<dbReference type="InterPro" id="IPR021265">
    <property type="entry name" value="DUF2842"/>
</dbReference>
<protein>
    <submittedName>
        <fullName evidence="2">DUF2842 domain-containing protein</fullName>
    </submittedName>
</protein>
<name>A0AA41Z4N0_9HYPH</name>
<evidence type="ECO:0000256" key="1">
    <source>
        <dbReference type="SAM" id="Phobius"/>
    </source>
</evidence>
<dbReference type="RefSeq" id="WP_282586776.1">
    <property type="nucleotide sequence ID" value="NZ_JAMOIM010000015.1"/>
</dbReference>
<dbReference type="EMBL" id="JAMOIM010000015">
    <property type="protein sequence ID" value="MCW6510403.1"/>
    <property type="molecule type" value="Genomic_DNA"/>
</dbReference>
<keyword evidence="1" id="KW-0812">Transmembrane</keyword>
<gene>
    <name evidence="2" type="ORF">M8523_20500</name>
</gene>
<evidence type="ECO:0000313" key="3">
    <source>
        <dbReference type="Proteomes" id="UP001165667"/>
    </source>
</evidence>
<sequence length="78" mass="8951">MRRRSRKFLGACVMLAFVCLYAFVAMVVAQNDHIRNASSVPQALFFIVVGLAWILPLMPLIRWMERPDADEPEARMGR</sequence>
<organism evidence="2 3">
    <name type="scientific">Lichenifustis flavocetrariae</name>
    <dbReference type="NCBI Taxonomy" id="2949735"/>
    <lineage>
        <taxon>Bacteria</taxon>
        <taxon>Pseudomonadati</taxon>
        <taxon>Pseudomonadota</taxon>
        <taxon>Alphaproteobacteria</taxon>
        <taxon>Hyphomicrobiales</taxon>
        <taxon>Lichenihabitantaceae</taxon>
        <taxon>Lichenifustis</taxon>
    </lineage>
</organism>